<dbReference type="GO" id="GO:0071555">
    <property type="term" value="P:cell wall organization"/>
    <property type="evidence" value="ECO:0007669"/>
    <property type="project" value="UniProtKB-KW"/>
</dbReference>
<feature type="region of interest" description="Disordered" evidence="10">
    <location>
        <begin position="36"/>
        <end position="65"/>
    </location>
</feature>
<keyword evidence="5" id="KW-0573">Peptidoglycan synthesis</keyword>
<feature type="active site" evidence="7">
    <location>
        <position position="169"/>
    </location>
</feature>
<keyword evidence="4" id="KW-0133">Cell shape</keyword>
<dbReference type="PRINTS" id="PR00725">
    <property type="entry name" value="DADACBPTASE1"/>
</dbReference>
<sequence>MRKILMAGAMLAASLTLTTFSVSLFAADSGSVSKTKSSKSVAKKSRVKKAIPSTHASNKRSSRHHAKNLGNAELDVGNGPLKLASSAAMVFDENNDKPLFAKNATTMQPIASITKLMTAMVVLDAQLPMDEYLTVENADVDTLRNSGSRLGVGTVLTRTEMLRLALMSSENRAASALGRTYPGGINAFVAAMNRKAASLGMLHSRFVDSSGLHSENVSTAEDLVKMVTAGYRYDLIREYTTTSNYGVELSNSGRNLEFNNTNALVKNKSKDWDIGLSKTGYISEAGRCLVMHVNISNRPMVIVLLDSVGKFTRIGDANRIKKWVENNRSGSVAASRKSSNDV</sequence>
<dbReference type="Pfam" id="PF00768">
    <property type="entry name" value="Peptidase_S11"/>
    <property type="match status" value="1"/>
</dbReference>
<dbReference type="RefSeq" id="WP_223248276.1">
    <property type="nucleotide sequence ID" value="NZ_BHVT01000035.1"/>
</dbReference>
<evidence type="ECO:0000256" key="9">
    <source>
        <dbReference type="RuleBase" id="RU004016"/>
    </source>
</evidence>
<evidence type="ECO:0000256" key="8">
    <source>
        <dbReference type="PIRSR" id="PIRSR618044-2"/>
    </source>
</evidence>
<dbReference type="InterPro" id="IPR018044">
    <property type="entry name" value="Peptidase_S11"/>
</dbReference>
<feature type="signal peptide" evidence="11">
    <location>
        <begin position="1"/>
        <end position="26"/>
    </location>
</feature>
<evidence type="ECO:0000256" key="6">
    <source>
        <dbReference type="ARBA" id="ARBA00023316"/>
    </source>
</evidence>
<keyword evidence="6" id="KW-0961">Cell wall biogenesis/degradation</keyword>
<evidence type="ECO:0000256" key="11">
    <source>
        <dbReference type="SAM" id="SignalP"/>
    </source>
</evidence>
<proteinExistence type="inferred from homology"/>
<keyword evidence="3" id="KW-0378">Hydrolase</keyword>
<comment type="caution">
    <text evidence="13">The sequence shown here is derived from an EMBL/GenBank/DDBJ whole genome shotgun (WGS) entry which is preliminary data.</text>
</comment>
<protein>
    <submittedName>
        <fullName evidence="13">D-alanyl-D-alanine endopeptidase (Penicillin-binding protein 7)</fullName>
    </submittedName>
</protein>
<dbReference type="PANTHER" id="PTHR21581:SF26">
    <property type="entry name" value="D-ALANYL-D-ALANINE ENDOPEPTIDASE"/>
    <property type="match status" value="1"/>
</dbReference>
<comment type="similarity">
    <text evidence="1 9">Belongs to the peptidase S11 family.</text>
</comment>
<reference evidence="13 14" key="1">
    <citation type="submission" date="2019-03" db="EMBL/GenBank/DDBJ databases">
        <title>Genomic Encyclopedia of Type Strains, Phase IV (KMG-IV): sequencing the most valuable type-strain genomes for metagenomic binning, comparative biology and taxonomic classification.</title>
        <authorList>
            <person name="Goeker M."/>
        </authorList>
    </citation>
    <scope>NUCLEOTIDE SEQUENCE [LARGE SCALE GENOMIC DNA]</scope>
    <source>
        <strain evidence="13 14">DSM 100309</strain>
    </source>
</reference>
<name>A0A4R3XX95_9PROT</name>
<dbReference type="PANTHER" id="PTHR21581">
    <property type="entry name" value="D-ALANYL-D-ALANINE CARBOXYPEPTIDASE"/>
    <property type="match status" value="1"/>
</dbReference>
<dbReference type="AlphaFoldDB" id="A0A4R3XX95"/>
<dbReference type="Gene3D" id="3.40.710.10">
    <property type="entry name" value="DD-peptidase/beta-lactamase superfamily"/>
    <property type="match status" value="1"/>
</dbReference>
<dbReference type="InterPro" id="IPR012338">
    <property type="entry name" value="Beta-lactam/transpept-like"/>
</dbReference>
<dbReference type="EMBL" id="SMCO01000018">
    <property type="protein sequence ID" value="TCV82888.1"/>
    <property type="molecule type" value="Genomic_DNA"/>
</dbReference>
<feature type="active site" description="Acyl-ester intermediate" evidence="7">
    <location>
        <position position="112"/>
    </location>
</feature>
<evidence type="ECO:0000256" key="5">
    <source>
        <dbReference type="ARBA" id="ARBA00022984"/>
    </source>
</evidence>
<evidence type="ECO:0000313" key="14">
    <source>
        <dbReference type="Proteomes" id="UP000295367"/>
    </source>
</evidence>
<evidence type="ECO:0000256" key="3">
    <source>
        <dbReference type="ARBA" id="ARBA00022801"/>
    </source>
</evidence>
<evidence type="ECO:0000259" key="12">
    <source>
        <dbReference type="Pfam" id="PF00768"/>
    </source>
</evidence>
<organism evidence="13 14">
    <name type="scientific">Sulfurirhabdus autotrophica</name>
    <dbReference type="NCBI Taxonomy" id="1706046"/>
    <lineage>
        <taxon>Bacteria</taxon>
        <taxon>Pseudomonadati</taxon>
        <taxon>Pseudomonadota</taxon>
        <taxon>Betaproteobacteria</taxon>
        <taxon>Nitrosomonadales</taxon>
        <taxon>Sulfuricellaceae</taxon>
        <taxon>Sulfurirhabdus</taxon>
    </lineage>
</organism>
<evidence type="ECO:0000256" key="10">
    <source>
        <dbReference type="SAM" id="MobiDB-lite"/>
    </source>
</evidence>
<accession>A0A4R3XX95</accession>
<dbReference type="GO" id="GO:0009002">
    <property type="term" value="F:serine-type D-Ala-D-Ala carboxypeptidase activity"/>
    <property type="evidence" value="ECO:0007669"/>
    <property type="project" value="InterPro"/>
</dbReference>
<evidence type="ECO:0000256" key="7">
    <source>
        <dbReference type="PIRSR" id="PIRSR618044-1"/>
    </source>
</evidence>
<evidence type="ECO:0000256" key="1">
    <source>
        <dbReference type="ARBA" id="ARBA00007164"/>
    </source>
</evidence>
<evidence type="ECO:0000256" key="4">
    <source>
        <dbReference type="ARBA" id="ARBA00022960"/>
    </source>
</evidence>
<dbReference type="GO" id="GO:0009252">
    <property type="term" value="P:peptidoglycan biosynthetic process"/>
    <property type="evidence" value="ECO:0007669"/>
    <property type="project" value="UniProtKB-KW"/>
</dbReference>
<evidence type="ECO:0000256" key="2">
    <source>
        <dbReference type="ARBA" id="ARBA00022729"/>
    </source>
</evidence>
<evidence type="ECO:0000313" key="13">
    <source>
        <dbReference type="EMBL" id="TCV82888.1"/>
    </source>
</evidence>
<feature type="domain" description="Peptidase S11 D-alanyl-D-alanine carboxypeptidase A N-terminal" evidence="12">
    <location>
        <begin position="81"/>
        <end position="307"/>
    </location>
</feature>
<dbReference type="NCBIfam" id="NF008668">
    <property type="entry name" value="PRK11669.1"/>
    <property type="match status" value="1"/>
</dbReference>
<feature type="binding site" evidence="8">
    <location>
        <position position="278"/>
    </location>
    <ligand>
        <name>substrate</name>
    </ligand>
</feature>
<dbReference type="Proteomes" id="UP000295367">
    <property type="component" value="Unassembled WGS sequence"/>
</dbReference>
<keyword evidence="2 11" id="KW-0732">Signal</keyword>
<dbReference type="GO" id="GO:0006508">
    <property type="term" value="P:proteolysis"/>
    <property type="evidence" value="ECO:0007669"/>
    <property type="project" value="InterPro"/>
</dbReference>
<feature type="active site" description="Proton acceptor" evidence="7">
    <location>
        <position position="115"/>
    </location>
</feature>
<feature type="chain" id="PRO_5020440834" evidence="11">
    <location>
        <begin position="27"/>
        <end position="342"/>
    </location>
</feature>
<dbReference type="InterPro" id="IPR001967">
    <property type="entry name" value="Peptidase_S11_N"/>
</dbReference>
<dbReference type="GO" id="GO:0008360">
    <property type="term" value="P:regulation of cell shape"/>
    <property type="evidence" value="ECO:0007669"/>
    <property type="project" value="UniProtKB-KW"/>
</dbReference>
<gene>
    <name evidence="13" type="ORF">EDC63_11817</name>
</gene>
<keyword evidence="14" id="KW-1185">Reference proteome</keyword>
<dbReference type="SUPFAM" id="SSF56601">
    <property type="entry name" value="beta-lactamase/transpeptidase-like"/>
    <property type="match status" value="1"/>
</dbReference>